<feature type="domain" description="GST C-terminal" evidence="2">
    <location>
        <begin position="228"/>
        <end position="368"/>
    </location>
</feature>
<feature type="region of interest" description="Disordered" evidence="1">
    <location>
        <begin position="1"/>
        <end position="24"/>
    </location>
</feature>
<dbReference type="SUPFAM" id="SSF47616">
    <property type="entry name" value="GST C-terminal domain-like"/>
    <property type="match status" value="1"/>
</dbReference>
<dbReference type="InterPro" id="IPR047047">
    <property type="entry name" value="GST_Omega-like_C"/>
</dbReference>
<dbReference type="InterPro" id="IPR036282">
    <property type="entry name" value="Glutathione-S-Trfase_C_sf"/>
</dbReference>
<evidence type="ECO:0000313" key="4">
    <source>
        <dbReference type="Proteomes" id="UP000183365"/>
    </source>
</evidence>
<proteinExistence type="predicted"/>
<dbReference type="PANTHER" id="PTHR32419:SF6">
    <property type="entry name" value="GLUTATHIONE S-TRANSFERASE OMEGA-LIKE 1-RELATED"/>
    <property type="match status" value="1"/>
</dbReference>
<feature type="compositionally biased region" description="Polar residues" evidence="1">
    <location>
        <begin position="1"/>
        <end position="15"/>
    </location>
</feature>
<keyword evidence="4" id="KW-1185">Reference proteome</keyword>
<dbReference type="AlphaFoldDB" id="A0A1L0CXH6"/>
<accession>A0A1L0CXH6</accession>
<dbReference type="Gene3D" id="1.20.1050.10">
    <property type="match status" value="1"/>
</dbReference>
<dbReference type="Pfam" id="PF13409">
    <property type="entry name" value="GST_N_2"/>
    <property type="match status" value="1"/>
</dbReference>
<evidence type="ECO:0000313" key="3">
    <source>
        <dbReference type="EMBL" id="SGZ39535.1"/>
    </source>
</evidence>
<sequence>MSFDLQNNKSWSDPTSGEFKRQASSFRETISNSHPVFKPEPKRYHLYISLACPWASRVSCARALLGLTNVISLSIVHWYMETSPETNVANPTAIKGWRFLPVDDKSEFTTIDNGDKNNRFGVVSDLSPYLANNINNCTHSFANCDNDGNKYDFDGTIDHINGFEHLRDLYYSSNPNYDGRFTVPVLYDIKTKTIVNNESSEILRMLSDNEGLLQFSDNTKQQIDTLYPEKYRKEIDYWNEKIYETINNGVYKTGFAEQVQAYEKNFYILFESLDEVEDHFKQKYADSDIVDNNKILHFVGDQLTEADIRLFVTIVRFDPVYHQHFKCDLKMIRSEYPYINNWMIKLYNHPETSAFRDTTNFSHIKLHYTRSHKRINPLGITPIGPCPNIKSLDSI</sequence>
<dbReference type="InterPro" id="IPR004045">
    <property type="entry name" value="Glutathione_S-Trfase_N"/>
</dbReference>
<protein>
    <submittedName>
        <fullName evidence="3">Related to Glutathione S-transferase omega-like 2</fullName>
    </submittedName>
</protein>
<dbReference type="GO" id="GO:0005737">
    <property type="term" value="C:cytoplasm"/>
    <property type="evidence" value="ECO:0007669"/>
    <property type="project" value="TreeGrafter"/>
</dbReference>
<name>A0A1L0CXH6_9ASCO</name>
<keyword evidence="3" id="KW-0808">Transferase</keyword>
<dbReference type="PROSITE" id="PS50405">
    <property type="entry name" value="GST_CTER"/>
    <property type="match status" value="1"/>
</dbReference>
<dbReference type="GO" id="GO:0004364">
    <property type="term" value="F:glutathione transferase activity"/>
    <property type="evidence" value="ECO:0007669"/>
    <property type="project" value="InterPro"/>
</dbReference>
<dbReference type="Proteomes" id="UP000183365">
    <property type="component" value="Unassembled WGS sequence"/>
</dbReference>
<gene>
    <name evidence="3" type="ORF">HGUI_01735</name>
</gene>
<dbReference type="InterPro" id="IPR016639">
    <property type="entry name" value="GST_Omega/GSH"/>
</dbReference>
<dbReference type="Gene3D" id="3.40.30.10">
    <property type="entry name" value="Glutaredoxin"/>
    <property type="match status" value="1"/>
</dbReference>
<dbReference type="CDD" id="cd03190">
    <property type="entry name" value="GST_C_Omega_like"/>
    <property type="match status" value="1"/>
</dbReference>
<evidence type="ECO:0000256" key="1">
    <source>
        <dbReference type="SAM" id="MobiDB-lite"/>
    </source>
</evidence>
<reference evidence="4" key="1">
    <citation type="submission" date="2016-11" db="EMBL/GenBank/DDBJ databases">
        <authorList>
            <person name="Guldener U."/>
        </authorList>
    </citation>
    <scope>NUCLEOTIDE SEQUENCE [LARGE SCALE GENOMIC DNA]</scope>
</reference>
<dbReference type="VEuPathDB" id="FungiDB:HGUI_01735"/>
<dbReference type="EMBL" id="FQNF01000025">
    <property type="protein sequence ID" value="SGZ39535.1"/>
    <property type="molecule type" value="Genomic_DNA"/>
</dbReference>
<organism evidence="3 4">
    <name type="scientific">Hanseniaspora guilliermondii</name>
    <dbReference type="NCBI Taxonomy" id="56406"/>
    <lineage>
        <taxon>Eukaryota</taxon>
        <taxon>Fungi</taxon>
        <taxon>Dikarya</taxon>
        <taxon>Ascomycota</taxon>
        <taxon>Saccharomycotina</taxon>
        <taxon>Saccharomycetes</taxon>
        <taxon>Saccharomycodales</taxon>
        <taxon>Saccharomycodaceae</taxon>
        <taxon>Hanseniaspora</taxon>
    </lineage>
</organism>
<evidence type="ECO:0000259" key="2">
    <source>
        <dbReference type="PROSITE" id="PS50405"/>
    </source>
</evidence>
<dbReference type="InterPro" id="IPR010987">
    <property type="entry name" value="Glutathione-S-Trfase_C-like"/>
</dbReference>
<dbReference type="PANTHER" id="PTHR32419">
    <property type="entry name" value="GLUTATHIONYL-HYDROQUINONE REDUCTASE"/>
    <property type="match status" value="1"/>
</dbReference>
<dbReference type="OrthoDB" id="2309723at2759"/>
<dbReference type="Pfam" id="PF13410">
    <property type="entry name" value="GST_C_2"/>
    <property type="match status" value="1"/>
</dbReference>